<feature type="transmembrane region" description="Helical" evidence="23">
    <location>
        <begin position="13"/>
        <end position="33"/>
    </location>
</feature>
<evidence type="ECO:0000256" key="6">
    <source>
        <dbReference type="ARBA" id="ARBA00022989"/>
    </source>
</evidence>
<evidence type="ECO:0000256" key="11">
    <source>
        <dbReference type="ARBA" id="ARBA00023139"/>
    </source>
</evidence>
<dbReference type="OrthoDB" id="410651at2759"/>
<evidence type="ECO:0000256" key="17">
    <source>
        <dbReference type="ARBA" id="ARBA00043664"/>
    </source>
</evidence>
<evidence type="ECO:0000256" key="18">
    <source>
        <dbReference type="ARBA" id="ARBA00049298"/>
    </source>
</evidence>
<gene>
    <name evidence="25" type="primary">20214024</name>
    <name evidence="24" type="ORF">HELRODRAFT_67163</name>
</gene>
<evidence type="ECO:0000256" key="2">
    <source>
        <dbReference type="ARBA" id="ARBA00010459"/>
    </source>
</evidence>
<dbReference type="EnsemblMetazoa" id="HelroT67163">
    <property type="protein sequence ID" value="HelroP67163"/>
    <property type="gene ID" value="HelroG67163"/>
</dbReference>
<keyword evidence="4 23" id="KW-0812">Transmembrane</keyword>
<evidence type="ECO:0000256" key="21">
    <source>
        <dbReference type="ARBA" id="ARBA00075145"/>
    </source>
</evidence>
<dbReference type="CTD" id="20214024"/>
<dbReference type="HOGENOM" id="CLU_110291_1_0_1"/>
<dbReference type="EMBL" id="KB097143">
    <property type="protein sequence ID" value="ESN98716.1"/>
    <property type="molecule type" value="Genomic_DNA"/>
</dbReference>
<dbReference type="GeneID" id="20214024"/>
<dbReference type="Proteomes" id="UP000015101">
    <property type="component" value="Unassembled WGS sequence"/>
</dbReference>
<evidence type="ECO:0000256" key="16">
    <source>
        <dbReference type="ARBA" id="ARBA00039056"/>
    </source>
</evidence>
<dbReference type="GO" id="GO:0006629">
    <property type="term" value="P:lipid metabolic process"/>
    <property type="evidence" value="ECO:0007669"/>
    <property type="project" value="UniProtKB-KW"/>
</dbReference>
<evidence type="ECO:0000256" key="1">
    <source>
        <dbReference type="ARBA" id="ARBA00004374"/>
    </source>
</evidence>
<dbReference type="EMBL" id="AMQM01001047">
    <property type="status" value="NOT_ANNOTATED_CDS"/>
    <property type="molecule type" value="Genomic_DNA"/>
</dbReference>
<accession>T1FYX6</accession>
<dbReference type="Gene3D" id="1.20.120.550">
    <property type="entry name" value="Membrane associated eicosanoid/glutathione metabolism-like domain"/>
    <property type="match status" value="1"/>
</dbReference>
<comment type="catalytic activity">
    <reaction evidence="19">
        <text>15-deoxy-Delta(12,14)-prostaglandin J2 + glutathione = 15-deoxy-Delta(12,14)-prostaglandin J2-S-(R)-glutathione</text>
        <dbReference type="Rhea" id="RHEA:75963"/>
        <dbReference type="ChEBI" id="CHEBI:57925"/>
        <dbReference type="ChEBI" id="CHEBI:85236"/>
        <dbReference type="ChEBI" id="CHEBI:194498"/>
    </reaction>
    <physiologicalReaction direction="left-to-right" evidence="19">
        <dbReference type="Rhea" id="RHEA:75964"/>
    </physiologicalReaction>
</comment>
<evidence type="ECO:0000256" key="10">
    <source>
        <dbReference type="ARBA" id="ARBA00023136"/>
    </source>
</evidence>
<evidence type="ECO:0000256" key="3">
    <source>
        <dbReference type="ARBA" id="ARBA00022679"/>
    </source>
</evidence>
<keyword evidence="7" id="KW-0560">Oxidoreductase</keyword>
<evidence type="ECO:0000256" key="23">
    <source>
        <dbReference type="SAM" id="Phobius"/>
    </source>
</evidence>
<evidence type="ECO:0000256" key="4">
    <source>
        <dbReference type="ARBA" id="ARBA00022692"/>
    </source>
</evidence>
<name>T1FYX6_HELRO</name>
<evidence type="ECO:0000313" key="25">
    <source>
        <dbReference type="EnsemblMetazoa" id="HelroP67163"/>
    </source>
</evidence>
<reference evidence="24 26" key="2">
    <citation type="journal article" date="2013" name="Nature">
        <title>Insights into bilaterian evolution from three spiralian genomes.</title>
        <authorList>
            <person name="Simakov O."/>
            <person name="Marletaz F."/>
            <person name="Cho S.J."/>
            <person name="Edsinger-Gonzales E."/>
            <person name="Havlak P."/>
            <person name="Hellsten U."/>
            <person name="Kuo D.H."/>
            <person name="Larsson T."/>
            <person name="Lv J."/>
            <person name="Arendt D."/>
            <person name="Savage R."/>
            <person name="Osoegawa K."/>
            <person name="de Jong P."/>
            <person name="Grimwood J."/>
            <person name="Chapman J.A."/>
            <person name="Shapiro H."/>
            <person name="Aerts A."/>
            <person name="Otillar R.P."/>
            <person name="Terry A.Y."/>
            <person name="Boore J.L."/>
            <person name="Grigoriev I.V."/>
            <person name="Lindberg D.R."/>
            <person name="Seaver E.C."/>
            <person name="Weisblat D.A."/>
            <person name="Putnam N.H."/>
            <person name="Rokhsar D.S."/>
        </authorList>
    </citation>
    <scope>NUCLEOTIDE SEQUENCE</scope>
</reference>
<dbReference type="GO" id="GO:0004602">
    <property type="term" value="F:glutathione peroxidase activity"/>
    <property type="evidence" value="ECO:0000318"/>
    <property type="project" value="GO_Central"/>
</dbReference>
<keyword evidence="12" id="KW-0456">Lyase</keyword>
<dbReference type="GO" id="GO:0006691">
    <property type="term" value="P:leukotriene metabolic process"/>
    <property type="evidence" value="ECO:0007669"/>
    <property type="project" value="UniProtKB-ARBA"/>
</dbReference>
<dbReference type="FunFam" id="1.20.120.550:FF:000004">
    <property type="entry name" value="Microsomal glutathione S-transferase 3"/>
    <property type="match status" value="1"/>
</dbReference>
<dbReference type="GO" id="GO:0004464">
    <property type="term" value="F:leukotriene-C4 synthase activity"/>
    <property type="evidence" value="ECO:0007669"/>
    <property type="project" value="UniProtKB-EC"/>
</dbReference>
<comment type="pathway">
    <text evidence="15">Lipid metabolism; arachidonate metabolism.</text>
</comment>
<evidence type="ECO:0000256" key="8">
    <source>
        <dbReference type="ARBA" id="ARBA00023098"/>
    </source>
</evidence>
<evidence type="ECO:0000256" key="5">
    <source>
        <dbReference type="ARBA" id="ARBA00022787"/>
    </source>
</evidence>
<dbReference type="Pfam" id="PF01124">
    <property type="entry name" value="MAPEG"/>
    <property type="match status" value="1"/>
</dbReference>
<protein>
    <recommendedName>
        <fullName evidence="20">Glutathione S-transferase 3, mitochondrial</fullName>
        <ecNumber evidence="16">4.4.1.20</ecNumber>
    </recommendedName>
    <alternativeName>
        <fullName evidence="21">Glutathione peroxidase MGST3</fullName>
    </alternativeName>
    <alternativeName>
        <fullName evidence="22">LTC4 synthase MGST3</fullName>
    </alternativeName>
</protein>
<dbReference type="PANTHER" id="PTHR10250">
    <property type="entry name" value="MICROSOMAL GLUTATHIONE S-TRANSFERASE"/>
    <property type="match status" value="1"/>
</dbReference>
<comment type="catalytic activity">
    <reaction evidence="18">
        <text>leukotriene C4 = leukotriene A4 + glutathione</text>
        <dbReference type="Rhea" id="RHEA:17617"/>
        <dbReference type="ChEBI" id="CHEBI:57463"/>
        <dbReference type="ChEBI" id="CHEBI:57925"/>
        <dbReference type="ChEBI" id="CHEBI:57973"/>
        <dbReference type="EC" id="4.4.1.20"/>
    </reaction>
    <physiologicalReaction direction="right-to-left" evidence="18">
        <dbReference type="Rhea" id="RHEA:17619"/>
    </physiologicalReaction>
</comment>
<keyword evidence="8" id="KW-0443">Lipid metabolism</keyword>
<keyword evidence="26" id="KW-1185">Reference proteome</keyword>
<dbReference type="InParanoid" id="T1FYX6"/>
<evidence type="ECO:0000256" key="15">
    <source>
        <dbReference type="ARBA" id="ARBA00037916"/>
    </source>
</evidence>
<evidence type="ECO:0000256" key="7">
    <source>
        <dbReference type="ARBA" id="ARBA00023002"/>
    </source>
</evidence>
<dbReference type="RefSeq" id="XP_009022538.1">
    <property type="nucleotide sequence ID" value="XM_009024290.1"/>
</dbReference>
<dbReference type="GO" id="GO:0005783">
    <property type="term" value="C:endoplasmic reticulum"/>
    <property type="evidence" value="ECO:0000318"/>
    <property type="project" value="GO_Central"/>
</dbReference>
<dbReference type="GO" id="GO:0005741">
    <property type="term" value="C:mitochondrial outer membrane"/>
    <property type="evidence" value="ECO:0007669"/>
    <property type="project" value="UniProtKB-SubCell"/>
</dbReference>
<dbReference type="PANTHER" id="PTHR10250:SF26">
    <property type="entry name" value="GLUTATHIONE S-TRANSFERASE 3, MITOCHONDRIAL"/>
    <property type="match status" value="1"/>
</dbReference>
<keyword evidence="6 23" id="KW-1133">Transmembrane helix</keyword>
<keyword evidence="11" id="KW-0564">Palmitate</keyword>
<proteinExistence type="inferred from homology"/>
<keyword evidence="13" id="KW-0449">Lipoprotein</keyword>
<dbReference type="eggNOG" id="ENOG502S4E5">
    <property type="taxonomic scope" value="Eukaryota"/>
</dbReference>
<comment type="similarity">
    <text evidence="2">Belongs to the MAPEG family.</text>
</comment>
<comment type="pathway">
    <text evidence="14">Lipid metabolism; leukotriene C4 biosynthesis.</text>
</comment>
<evidence type="ECO:0000256" key="13">
    <source>
        <dbReference type="ARBA" id="ARBA00023288"/>
    </source>
</evidence>
<keyword evidence="10 23" id="KW-0472">Membrane</keyword>
<dbReference type="KEGG" id="hro:HELRODRAFT_67163"/>
<evidence type="ECO:0000313" key="24">
    <source>
        <dbReference type="EMBL" id="ESN98716.1"/>
    </source>
</evidence>
<evidence type="ECO:0000256" key="9">
    <source>
        <dbReference type="ARBA" id="ARBA00023128"/>
    </source>
</evidence>
<dbReference type="InterPro" id="IPR001129">
    <property type="entry name" value="Membr-assoc_MAPEG"/>
</dbReference>
<dbReference type="GO" id="GO:0004364">
    <property type="term" value="F:glutathione transferase activity"/>
    <property type="evidence" value="ECO:0000318"/>
    <property type="project" value="GO_Central"/>
</dbReference>
<comment type="subcellular location">
    <subcellularLocation>
        <location evidence="1">Mitochondrion outer membrane</location>
        <topology evidence="1">Multi-pass membrane protein</topology>
    </subcellularLocation>
</comment>
<evidence type="ECO:0000256" key="12">
    <source>
        <dbReference type="ARBA" id="ARBA00023239"/>
    </source>
</evidence>
<evidence type="ECO:0000256" key="22">
    <source>
        <dbReference type="ARBA" id="ARBA00076908"/>
    </source>
</evidence>
<keyword evidence="3" id="KW-0808">Transferase</keyword>
<dbReference type="AlphaFoldDB" id="T1FYX6"/>
<reference evidence="25" key="3">
    <citation type="submission" date="2015-06" db="UniProtKB">
        <authorList>
            <consortium name="EnsemblMetazoa"/>
        </authorList>
    </citation>
    <scope>IDENTIFICATION</scope>
</reference>
<organism evidence="25 26">
    <name type="scientific">Helobdella robusta</name>
    <name type="common">Californian leech</name>
    <dbReference type="NCBI Taxonomy" id="6412"/>
    <lineage>
        <taxon>Eukaryota</taxon>
        <taxon>Metazoa</taxon>
        <taxon>Spiralia</taxon>
        <taxon>Lophotrochozoa</taxon>
        <taxon>Annelida</taxon>
        <taxon>Clitellata</taxon>
        <taxon>Hirudinea</taxon>
        <taxon>Rhynchobdellida</taxon>
        <taxon>Glossiphoniidae</taxon>
        <taxon>Helobdella</taxon>
    </lineage>
</organism>
<dbReference type="EC" id="4.4.1.20" evidence="16"/>
<evidence type="ECO:0000256" key="14">
    <source>
        <dbReference type="ARBA" id="ARBA00037884"/>
    </source>
</evidence>
<evidence type="ECO:0000313" key="26">
    <source>
        <dbReference type="Proteomes" id="UP000015101"/>
    </source>
</evidence>
<keyword evidence="5" id="KW-1000">Mitochondrion outer membrane</keyword>
<dbReference type="InterPro" id="IPR023352">
    <property type="entry name" value="MAPEG-like_dom_sf"/>
</dbReference>
<comment type="catalytic activity">
    <reaction evidence="17">
        <text>(5S)-hydroperoxy-(6E,8Z,11Z,14Z)-eicosatetraenoate + 2 glutathione = (5S)-hydroxy-(6E,8Z,11Z,14Z)-eicosatetraenoate + glutathione disulfide + H2O</text>
        <dbReference type="Rhea" id="RHEA:48620"/>
        <dbReference type="ChEBI" id="CHEBI:15377"/>
        <dbReference type="ChEBI" id="CHEBI:57450"/>
        <dbReference type="ChEBI" id="CHEBI:57925"/>
        <dbReference type="ChEBI" id="CHEBI:58297"/>
        <dbReference type="ChEBI" id="CHEBI:90632"/>
    </reaction>
    <physiologicalReaction direction="left-to-right" evidence="17">
        <dbReference type="Rhea" id="RHEA:48621"/>
    </physiologicalReaction>
</comment>
<keyword evidence="9" id="KW-0496">Mitochondrion</keyword>
<evidence type="ECO:0000256" key="19">
    <source>
        <dbReference type="ARBA" id="ARBA00051411"/>
    </source>
</evidence>
<dbReference type="SUPFAM" id="SSF161084">
    <property type="entry name" value="MAPEG domain-like"/>
    <property type="match status" value="1"/>
</dbReference>
<evidence type="ECO:0000256" key="20">
    <source>
        <dbReference type="ARBA" id="ARBA00069748"/>
    </source>
</evidence>
<dbReference type="GO" id="GO:0005635">
    <property type="term" value="C:nuclear envelope"/>
    <property type="evidence" value="ECO:0000318"/>
    <property type="project" value="GO_Central"/>
</dbReference>
<dbReference type="OMA" id="ACQHLGW"/>
<dbReference type="InterPro" id="IPR050997">
    <property type="entry name" value="MAPEG"/>
</dbReference>
<sequence length="146" mass="16450">MPVLSKCITVPDGYGYVVLAGIGHVFLNTWLAMKVVNARKKYKIEYPTMYSADNQDFNCIQRAHQNTLENYPTYLFLLLVGGLQYPKIVAGTGAFYIVCRIIYAKGYYTGEPKNRIYGAATSHIAEIVLLGSVVSWAFHELQWVSE</sequence>
<dbReference type="STRING" id="6412.T1FYX6"/>
<reference evidence="26" key="1">
    <citation type="submission" date="2012-12" db="EMBL/GenBank/DDBJ databases">
        <authorList>
            <person name="Hellsten U."/>
            <person name="Grimwood J."/>
            <person name="Chapman J.A."/>
            <person name="Shapiro H."/>
            <person name="Aerts A."/>
            <person name="Otillar R.P."/>
            <person name="Terry A.Y."/>
            <person name="Boore J.L."/>
            <person name="Simakov O."/>
            <person name="Marletaz F."/>
            <person name="Cho S.-J."/>
            <person name="Edsinger-Gonzales E."/>
            <person name="Havlak P."/>
            <person name="Kuo D.-H."/>
            <person name="Larsson T."/>
            <person name="Lv J."/>
            <person name="Arendt D."/>
            <person name="Savage R."/>
            <person name="Osoegawa K."/>
            <person name="de Jong P."/>
            <person name="Lindberg D.R."/>
            <person name="Seaver E.C."/>
            <person name="Weisblat D.A."/>
            <person name="Putnam N.H."/>
            <person name="Grigoriev I.V."/>
            <person name="Rokhsar D.S."/>
        </authorList>
    </citation>
    <scope>NUCLEOTIDE SEQUENCE</scope>
</reference>